<proteinExistence type="predicted"/>
<feature type="compositionally biased region" description="Polar residues" evidence="1">
    <location>
        <begin position="188"/>
        <end position="209"/>
    </location>
</feature>
<feature type="compositionally biased region" description="Polar residues" evidence="1">
    <location>
        <begin position="753"/>
        <end position="774"/>
    </location>
</feature>
<accession>A0AA38LXG3</accession>
<comment type="caution">
    <text evidence="2">The sequence shown here is derived from an EMBL/GenBank/DDBJ whole genome shotgun (WGS) entry which is preliminary data.</text>
</comment>
<feature type="region of interest" description="Disordered" evidence="1">
    <location>
        <begin position="1"/>
        <end position="25"/>
    </location>
</feature>
<feature type="compositionally biased region" description="Low complexity" evidence="1">
    <location>
        <begin position="883"/>
        <end position="899"/>
    </location>
</feature>
<evidence type="ECO:0000313" key="2">
    <source>
        <dbReference type="EMBL" id="KAI9637276.1"/>
    </source>
</evidence>
<keyword evidence="3" id="KW-1185">Reference proteome</keyword>
<feature type="compositionally biased region" description="Low complexity" evidence="1">
    <location>
        <begin position="273"/>
        <end position="292"/>
    </location>
</feature>
<sequence length="909" mass="98726">MSDFEHPLAESAFPRPTSLYQPERFTPSLLDSSSYSPFPSVAGSRSDPFGLNAYLLHPGDQLWAYMAPAGAEPLSSEKELSPPPAKSRMGGLKKIKSSAALRKGSPLSQPSTMAVPERTLGRKRSQSMDSTSSATTSAAERDEVVQAQKSGTAGKKGLSRLFGRRKSVSALPVIEGLPLPPVPPLPTFNASGSSSDLSTPPQSNRSSLMISDRGSTVSASSSSDALPLRTPQDSPSGSPSDFGDALAKADVEDGSLKKRGLMGWLGRRTLKMPSSAPSSTDSSPSVSPNSSSTNLAQPTLSATSADPPSRINPTPEQQPYAWVGDQLRRASYRKLAQLRRPSPHPLAQQLRRQTSHLPNEVASSFEVGQIIYPRSINPRDPSAGLTPAQRGLWCLLGVKLVLDALERGALPSGGMGKRPSLPHTLSDRKARGMRDFINRPPFEDRHIVYYPDNNWSPVSMARPGFGVWDLDFSKYILALADSGEMEQPAWPVLPRPSLLGMEGLRSDPDEVDVAVVDLTEEVAMGGVPKAASFNSDSSDDTVSTMMINTPPVLEMGHTIPEIKIDFHAVDVAPLVYRERQEQAESSFRPRSKVVQATWEDSDEEEEDDEDVQPLAQAVRPPRSGMQASTSDPTVQNTSKGHTRQSSQPTLPSQPPAPGKLTKRRSQFDMAMYDEKRQSRAMDEVAKARERRQALSSGEVDRRAEGENRRKEEAKRRSVAVTTAPIRSQSTGGATGKRASVQLPPGEESRQRTKSFVHTTTGSPVDQTRPQSMAQTKRYHSFYELPTNPSSSNTRGASHPSPAQYSQHPGMVHSASMGFSPQMMSPNMGMGMYYPQPIPQMYFPAPPMGMPYGYAAPPQHPGMGMSPSASFVRPSMPAAGMPNSTSRSSLSLSEQQQQQQRRQRQRSSYA</sequence>
<dbReference type="Proteomes" id="UP001164286">
    <property type="component" value="Unassembled WGS sequence"/>
</dbReference>
<evidence type="ECO:0000256" key="1">
    <source>
        <dbReference type="SAM" id="MobiDB-lite"/>
    </source>
</evidence>
<feature type="compositionally biased region" description="Polar residues" evidence="1">
    <location>
        <begin position="293"/>
        <end position="317"/>
    </location>
</feature>
<organism evidence="2 3">
    <name type="scientific">Dioszegia hungarica</name>
    <dbReference type="NCBI Taxonomy" id="4972"/>
    <lineage>
        <taxon>Eukaryota</taxon>
        <taxon>Fungi</taxon>
        <taxon>Dikarya</taxon>
        <taxon>Basidiomycota</taxon>
        <taxon>Agaricomycotina</taxon>
        <taxon>Tremellomycetes</taxon>
        <taxon>Tremellales</taxon>
        <taxon>Bulleribasidiaceae</taxon>
        <taxon>Dioszegia</taxon>
    </lineage>
</organism>
<dbReference type="EMBL" id="JAKWFO010000004">
    <property type="protein sequence ID" value="KAI9637276.1"/>
    <property type="molecule type" value="Genomic_DNA"/>
</dbReference>
<feature type="compositionally biased region" description="Basic and acidic residues" evidence="1">
    <location>
        <begin position="672"/>
        <end position="715"/>
    </location>
</feature>
<feature type="compositionally biased region" description="Polar residues" evidence="1">
    <location>
        <begin position="625"/>
        <end position="639"/>
    </location>
</feature>
<reference evidence="2" key="1">
    <citation type="journal article" date="2022" name="G3 (Bethesda)">
        <title>High quality genome of the basidiomycete yeast Dioszegia hungarica PDD-24b-2 isolated from cloud water.</title>
        <authorList>
            <person name="Jarrige D."/>
            <person name="Haridas S."/>
            <person name="Bleykasten-Grosshans C."/>
            <person name="Joly M."/>
            <person name="Nadalig T."/>
            <person name="Sancelme M."/>
            <person name="Vuilleumier S."/>
            <person name="Grigoriev I.V."/>
            <person name="Amato P."/>
            <person name="Bringel F."/>
        </authorList>
    </citation>
    <scope>NUCLEOTIDE SEQUENCE</scope>
    <source>
        <strain evidence="2">PDD-24b-2</strain>
    </source>
</reference>
<feature type="compositionally biased region" description="Polar residues" evidence="1">
    <location>
        <begin position="786"/>
        <end position="806"/>
    </location>
</feature>
<name>A0AA38LXG3_9TREE</name>
<dbReference type="AlphaFoldDB" id="A0AA38LXG3"/>
<feature type="region of interest" description="Disordered" evidence="1">
    <location>
        <begin position="580"/>
        <end position="817"/>
    </location>
</feature>
<feature type="region of interest" description="Disordered" evidence="1">
    <location>
        <begin position="71"/>
        <end position="254"/>
    </location>
</feature>
<feature type="region of interest" description="Disordered" evidence="1">
    <location>
        <begin position="863"/>
        <end position="909"/>
    </location>
</feature>
<evidence type="ECO:0000313" key="3">
    <source>
        <dbReference type="Proteomes" id="UP001164286"/>
    </source>
</evidence>
<feature type="compositionally biased region" description="Low complexity" evidence="1">
    <location>
        <begin position="233"/>
        <end position="244"/>
    </location>
</feature>
<feature type="compositionally biased region" description="Low complexity" evidence="1">
    <location>
        <begin position="211"/>
        <end position="223"/>
    </location>
</feature>
<feature type="compositionally biased region" description="Basic residues" evidence="1">
    <location>
        <begin position="900"/>
        <end position="909"/>
    </location>
</feature>
<protein>
    <submittedName>
        <fullName evidence="2">Uncharacterized protein</fullName>
    </submittedName>
</protein>
<feature type="region of interest" description="Disordered" evidence="1">
    <location>
        <begin position="267"/>
        <end position="321"/>
    </location>
</feature>
<gene>
    <name evidence="2" type="ORF">MKK02DRAFT_43199</name>
</gene>
<dbReference type="RefSeq" id="XP_052947053.1">
    <property type="nucleotide sequence ID" value="XM_053092316.1"/>
</dbReference>
<dbReference type="GeneID" id="77731521"/>
<feature type="compositionally biased region" description="Acidic residues" evidence="1">
    <location>
        <begin position="599"/>
        <end position="611"/>
    </location>
</feature>